<evidence type="ECO:0000259" key="4">
    <source>
        <dbReference type="Pfam" id="PF20772"/>
    </source>
</evidence>
<feature type="signal peptide" evidence="2">
    <location>
        <begin position="1"/>
        <end position="22"/>
    </location>
</feature>
<dbReference type="Pfam" id="PF01709">
    <property type="entry name" value="Transcrip_reg"/>
    <property type="match status" value="1"/>
</dbReference>
<evidence type="ECO:0000256" key="1">
    <source>
        <dbReference type="ARBA" id="ARBA00008724"/>
    </source>
</evidence>
<dbReference type="InterPro" id="IPR048300">
    <property type="entry name" value="TACO1_YebC-like_2nd/3rd_dom"/>
</dbReference>
<dbReference type="GO" id="GO:0005737">
    <property type="term" value="C:cytoplasm"/>
    <property type="evidence" value="ECO:0007669"/>
    <property type="project" value="UniProtKB-ARBA"/>
</dbReference>
<sequence length="316" mass="33762">MVVRCVEGLLIALSIGLPLVSAWVAPGVATSLPQLRASGPSAERRASSFVGGFSLQEHNEVVGRRGRGSATHVSPVMMGRAAAKRAVTKGKTDLAKTKLNSRYGKMVTMCVKAGGTDPIANPALAKLLVQAKQAGVPVANMENVIKRANNKDQADFKESTYEVYGQGGIGFVIDILTDNNNRAAGDVRTVLNKNKLKMAEPGSVAFNFDHVGCVTVITDKGEDDVTEAALEAGADDLEETDLGEDGAGFNVYTEMTSLMAVSDSMKDQGFEVKEARFIWKPKGPIEVSEEDETANLDAIDMLEELDDVDAVWHNMS</sequence>
<keyword evidence="2" id="KW-0732">Signal</keyword>
<dbReference type="AlphaFoldDB" id="A0A6T8GU84"/>
<dbReference type="Gene3D" id="3.30.70.980">
    <property type="match status" value="2"/>
</dbReference>
<dbReference type="SUPFAM" id="SSF75625">
    <property type="entry name" value="YebC-like"/>
    <property type="match status" value="1"/>
</dbReference>
<dbReference type="InterPro" id="IPR026564">
    <property type="entry name" value="Transcrip_reg_TACO1-like_dom3"/>
</dbReference>
<protein>
    <submittedName>
        <fullName evidence="5">Uncharacterized protein</fullName>
    </submittedName>
</protein>
<dbReference type="PANTHER" id="PTHR12532">
    <property type="entry name" value="TRANSLATIONAL ACTIVATOR OF CYTOCHROME C OXIDASE 1"/>
    <property type="match status" value="1"/>
</dbReference>
<gene>
    <name evidence="5" type="ORF">HAND1043_LOCUS1243</name>
</gene>
<comment type="similarity">
    <text evidence="1">Belongs to the TACO1 family.</text>
</comment>
<name>A0A6T8GU84_HEMAN</name>
<dbReference type="Pfam" id="PF20772">
    <property type="entry name" value="TACO1_YebC_N"/>
    <property type="match status" value="1"/>
</dbReference>
<evidence type="ECO:0000313" key="5">
    <source>
        <dbReference type="EMBL" id="CAD8734752.1"/>
    </source>
</evidence>
<proteinExistence type="inferred from homology"/>
<feature type="domain" description="TACO1/YebC-like N-terminal" evidence="4">
    <location>
        <begin position="82"/>
        <end position="150"/>
    </location>
</feature>
<dbReference type="InterPro" id="IPR017856">
    <property type="entry name" value="Integrase-like_N"/>
</dbReference>
<dbReference type="InterPro" id="IPR002876">
    <property type="entry name" value="Transcrip_reg_TACO1-like"/>
</dbReference>
<accession>A0A6T8GU84</accession>
<organism evidence="5">
    <name type="scientific">Hemiselmis andersenii</name>
    <name type="common">Cryptophyte alga</name>
    <dbReference type="NCBI Taxonomy" id="464988"/>
    <lineage>
        <taxon>Eukaryota</taxon>
        <taxon>Cryptophyceae</taxon>
        <taxon>Cryptomonadales</taxon>
        <taxon>Hemiselmidaceae</taxon>
        <taxon>Hemiselmis</taxon>
    </lineage>
</organism>
<dbReference type="Gene3D" id="1.10.10.200">
    <property type="match status" value="1"/>
</dbReference>
<dbReference type="InterPro" id="IPR029072">
    <property type="entry name" value="YebC-like"/>
</dbReference>
<dbReference type="PANTHER" id="PTHR12532:SF0">
    <property type="entry name" value="TRANSLATIONAL ACTIVATOR OF CYTOCHROME C OXIDASE 1"/>
    <property type="match status" value="1"/>
</dbReference>
<feature type="chain" id="PRO_5030159753" evidence="2">
    <location>
        <begin position="23"/>
        <end position="316"/>
    </location>
</feature>
<dbReference type="EMBL" id="HBFK01002094">
    <property type="protein sequence ID" value="CAD8734752.1"/>
    <property type="molecule type" value="Transcribed_RNA"/>
</dbReference>
<evidence type="ECO:0000256" key="2">
    <source>
        <dbReference type="SAM" id="SignalP"/>
    </source>
</evidence>
<dbReference type="NCBIfam" id="NF009044">
    <property type="entry name" value="PRK12378.1"/>
    <property type="match status" value="1"/>
</dbReference>
<dbReference type="InterPro" id="IPR049083">
    <property type="entry name" value="TACO1_YebC_N"/>
</dbReference>
<evidence type="ECO:0000259" key="3">
    <source>
        <dbReference type="Pfam" id="PF01709"/>
    </source>
</evidence>
<dbReference type="HAMAP" id="MF_00693">
    <property type="entry name" value="Transcrip_reg_TACO1"/>
    <property type="match status" value="1"/>
</dbReference>
<reference evidence="5" key="1">
    <citation type="submission" date="2021-01" db="EMBL/GenBank/DDBJ databases">
        <authorList>
            <person name="Corre E."/>
            <person name="Pelletier E."/>
            <person name="Niang G."/>
            <person name="Scheremetjew M."/>
            <person name="Finn R."/>
            <person name="Kale V."/>
            <person name="Holt S."/>
            <person name="Cochrane G."/>
            <person name="Meng A."/>
            <person name="Brown T."/>
            <person name="Cohen L."/>
        </authorList>
    </citation>
    <scope>NUCLEOTIDE SEQUENCE</scope>
    <source>
        <strain evidence="5">CCMP441</strain>
    </source>
</reference>
<feature type="domain" description="TACO1/YebC-like second and third" evidence="3">
    <location>
        <begin position="157"/>
        <end position="315"/>
    </location>
</feature>